<protein>
    <submittedName>
        <fullName evidence="1">Uncharacterized protein</fullName>
    </submittedName>
</protein>
<dbReference type="GeneID" id="23681207"/>
<dbReference type="RefSeq" id="YP_009126446.1">
    <property type="nucleotide sequence ID" value="NC_026609.1"/>
</dbReference>
<dbReference type="KEGG" id="vg:23681207"/>
<dbReference type="EMBL" id="KM514685">
    <property type="protein sequence ID" value="AIS73862.1"/>
    <property type="molecule type" value="Genomic_DNA"/>
</dbReference>
<evidence type="ECO:0000313" key="1">
    <source>
        <dbReference type="EMBL" id="AIS73862.1"/>
    </source>
</evidence>
<keyword evidence="2" id="KW-1185">Reference proteome</keyword>
<evidence type="ECO:0000313" key="2">
    <source>
        <dbReference type="Proteomes" id="UP000030928"/>
    </source>
</evidence>
<name>A0A0A7DMJ9_9CAUD</name>
<accession>A0A0A7DMJ9</accession>
<dbReference type="Proteomes" id="UP000030928">
    <property type="component" value="Segment"/>
</dbReference>
<organism evidence="1 2">
    <name type="scientific">Lactobacillus phage Ldl1</name>
    <dbReference type="NCBI Taxonomy" id="1552735"/>
    <lineage>
        <taxon>Viruses</taxon>
        <taxon>Duplodnaviria</taxon>
        <taxon>Heunggongvirae</taxon>
        <taxon>Uroviricota</taxon>
        <taxon>Caudoviricetes</taxon>
        <taxon>Tybeckvirinae</taxon>
        <taxon>Lidleunavirus</taxon>
        <taxon>Lidleunavirus Ldl1</taxon>
    </lineage>
</organism>
<sequence length="109" mass="13219">MSNLEIVKVFEETIKDQTEGYDLREYLEDTLKYGQTAFTYYRETSELYDRYRSDCDAWLEDLVSERGLNPWEIFPEWDYAPNSEKNAWVVVVAMFEEYCRYLLEDYGQE</sequence>
<gene>
    <name evidence="1" type="ORF">LDL_004</name>
</gene>
<proteinExistence type="predicted"/>
<reference evidence="1 2" key="1">
    <citation type="journal article" date="2014" name="Appl. Environ. Microbiol.">
        <title>Genome and proteome analysis of bacteriophage Ldl1 reveals the existence of a novel phage group infecting Lactobacillus delbrueckii subsp. Lactis.</title>
        <authorList>
            <person name="Casey E."/>
            <person name="Mahony J."/>
            <person name="Neve H."/>
            <person name="Noben J.P."/>
            <person name="Bello F.D."/>
            <person name="van Sinderen D."/>
        </authorList>
    </citation>
    <scope>NUCLEOTIDE SEQUENCE [LARGE SCALE GENOMIC DNA]</scope>
    <source>
        <strain evidence="1">Ldl1</strain>
    </source>
</reference>